<accession>A0AC34FNL8</accession>
<name>A0AC34FNL8_9BILA</name>
<evidence type="ECO:0000313" key="2">
    <source>
        <dbReference type="WBParaSite" id="ES5_v2.g18991.t1"/>
    </source>
</evidence>
<sequence>MISPGVFQNTIRIAQIPAIVLQDDFNFTVKCLYGAPEVQEHQQPKTVNPTFDIAGNVLPDGSIFTSKENVDSGFAGVSPPSSLFPSAHDRSSNPHVEDFFTTEQLNSHILHTLNTQNENSKSVFGSVDVPSTGHSMSTKSSSSSDSNDQQNVQTFENQNVEGKNAETSSEGGNGSLLAILLIAFIVLAVMIMLIVLFLCLKNRYFDDYEGKEGNTNGTETTLSPGPKSDKDEPWWNKKPQVGATYLLPAEYRVNRTPSGMSYDEPRTQTSYNSGSDEIDRHSVRAIDCPPEAVNSYRQSQIREAFRNRSTPTGSSGNSNNPQNFAHRNNNDPIEEDAFDDENTLRTTQSYAQWRERMLRGDMGIATPDPRTGDLQARCLTPVRSITEIYRSAETHLQKLMTDGGEHDARDVEEGNYSLPRQNNDEGLEGSAIETLTKCVDKIRGFGSRKLTEQEICKFL</sequence>
<proteinExistence type="predicted"/>
<dbReference type="Proteomes" id="UP000887579">
    <property type="component" value="Unplaced"/>
</dbReference>
<dbReference type="WBParaSite" id="ES5_v2.g18991.t1">
    <property type="protein sequence ID" value="ES5_v2.g18991.t1"/>
    <property type="gene ID" value="ES5_v2.g18991"/>
</dbReference>
<protein>
    <submittedName>
        <fullName evidence="2">Uncharacterized protein</fullName>
    </submittedName>
</protein>
<organism evidence="1 2">
    <name type="scientific">Panagrolaimus sp. ES5</name>
    <dbReference type="NCBI Taxonomy" id="591445"/>
    <lineage>
        <taxon>Eukaryota</taxon>
        <taxon>Metazoa</taxon>
        <taxon>Ecdysozoa</taxon>
        <taxon>Nematoda</taxon>
        <taxon>Chromadorea</taxon>
        <taxon>Rhabditida</taxon>
        <taxon>Tylenchina</taxon>
        <taxon>Panagrolaimomorpha</taxon>
        <taxon>Panagrolaimoidea</taxon>
        <taxon>Panagrolaimidae</taxon>
        <taxon>Panagrolaimus</taxon>
    </lineage>
</organism>
<reference evidence="2" key="1">
    <citation type="submission" date="2022-11" db="UniProtKB">
        <authorList>
            <consortium name="WormBaseParasite"/>
        </authorList>
    </citation>
    <scope>IDENTIFICATION</scope>
</reference>
<evidence type="ECO:0000313" key="1">
    <source>
        <dbReference type="Proteomes" id="UP000887579"/>
    </source>
</evidence>